<dbReference type="EMBL" id="JASCZI010030842">
    <property type="protein sequence ID" value="MED6125042.1"/>
    <property type="molecule type" value="Genomic_DNA"/>
</dbReference>
<feature type="region of interest" description="Disordered" evidence="2">
    <location>
        <begin position="1"/>
        <end position="81"/>
    </location>
</feature>
<gene>
    <name evidence="3" type="ORF">PIB30_064707</name>
</gene>
<organism evidence="3 4">
    <name type="scientific">Stylosanthes scabra</name>
    <dbReference type="NCBI Taxonomy" id="79078"/>
    <lineage>
        <taxon>Eukaryota</taxon>
        <taxon>Viridiplantae</taxon>
        <taxon>Streptophyta</taxon>
        <taxon>Embryophyta</taxon>
        <taxon>Tracheophyta</taxon>
        <taxon>Spermatophyta</taxon>
        <taxon>Magnoliopsida</taxon>
        <taxon>eudicotyledons</taxon>
        <taxon>Gunneridae</taxon>
        <taxon>Pentapetalae</taxon>
        <taxon>rosids</taxon>
        <taxon>fabids</taxon>
        <taxon>Fabales</taxon>
        <taxon>Fabaceae</taxon>
        <taxon>Papilionoideae</taxon>
        <taxon>50 kb inversion clade</taxon>
        <taxon>dalbergioids sensu lato</taxon>
        <taxon>Dalbergieae</taxon>
        <taxon>Pterocarpus clade</taxon>
        <taxon>Stylosanthes</taxon>
    </lineage>
</organism>
<feature type="coiled-coil region" evidence="1">
    <location>
        <begin position="87"/>
        <end position="157"/>
    </location>
</feature>
<reference evidence="3 4" key="1">
    <citation type="journal article" date="2023" name="Plants (Basel)">
        <title>Bridging the Gap: Combining Genomics and Transcriptomics Approaches to Understand Stylosanthes scabra, an Orphan Legume from the Brazilian Caatinga.</title>
        <authorList>
            <person name="Ferreira-Neto J.R.C."/>
            <person name="da Silva M.D."/>
            <person name="Binneck E."/>
            <person name="de Melo N.F."/>
            <person name="da Silva R.H."/>
            <person name="de Melo A.L.T.M."/>
            <person name="Pandolfi V."/>
            <person name="Bustamante F.O."/>
            <person name="Brasileiro-Vidal A.C."/>
            <person name="Benko-Iseppon A.M."/>
        </authorList>
    </citation>
    <scope>NUCLEOTIDE SEQUENCE [LARGE SCALE GENOMIC DNA]</scope>
    <source>
        <tissue evidence="3">Leaves</tissue>
    </source>
</reference>
<comment type="caution">
    <text evidence="3">The sequence shown here is derived from an EMBL/GenBank/DDBJ whole genome shotgun (WGS) entry which is preliminary data.</text>
</comment>
<evidence type="ECO:0000256" key="2">
    <source>
        <dbReference type="SAM" id="MobiDB-lite"/>
    </source>
</evidence>
<dbReference type="Proteomes" id="UP001341840">
    <property type="component" value="Unassembled WGS sequence"/>
</dbReference>
<keyword evidence="1" id="KW-0175">Coiled coil</keyword>
<sequence>MEGTYSYDQGYTPWNPPSYQHHAPQHNVYQSNGFGDAYYGKNEERKLEEQKGRKLEQSARAPTPRRFARINPPPPYSSSQGNFEGIFQVLLQERKEIREAQKRIEAQLAILTELVTRLVTLYISSNSNTSQPSNSKNQEEREDALLHEEDVENLNHKEVHECLEEVEEENVDQEVVDEDKESKGMEILQPASSEATPPESPSKLHFEWVNLSDMNLLGPQHYALLETDDQLRVLCGVLNKKEIVSLGMDESRFITCGESELKAYNGHLHKLRNNKAKVEALNLRKHLGRWQSQENL</sequence>
<feature type="compositionally biased region" description="Basic and acidic residues" evidence="2">
    <location>
        <begin position="41"/>
        <end position="57"/>
    </location>
</feature>
<protein>
    <submittedName>
        <fullName evidence="3">Uncharacterized protein</fullName>
    </submittedName>
</protein>
<feature type="compositionally biased region" description="Acidic residues" evidence="2">
    <location>
        <begin position="165"/>
        <end position="179"/>
    </location>
</feature>
<evidence type="ECO:0000313" key="4">
    <source>
        <dbReference type="Proteomes" id="UP001341840"/>
    </source>
</evidence>
<proteinExistence type="predicted"/>
<evidence type="ECO:0000313" key="3">
    <source>
        <dbReference type="EMBL" id="MED6125042.1"/>
    </source>
</evidence>
<accession>A0ABU6RLX3</accession>
<name>A0ABU6RLX3_9FABA</name>
<feature type="region of interest" description="Disordered" evidence="2">
    <location>
        <begin position="165"/>
        <end position="201"/>
    </location>
</feature>
<keyword evidence="4" id="KW-1185">Reference proteome</keyword>
<evidence type="ECO:0000256" key="1">
    <source>
        <dbReference type="SAM" id="Coils"/>
    </source>
</evidence>